<evidence type="ECO:0000256" key="4">
    <source>
        <dbReference type="ARBA" id="ARBA00022970"/>
    </source>
</evidence>
<proteinExistence type="inferred from homology"/>
<accession>A0A7X5ZTG8</accession>
<gene>
    <name evidence="7" type="ORF">FHU38_005432</name>
</gene>
<keyword evidence="2" id="KW-0813">Transport</keyword>
<dbReference type="Pfam" id="PF13458">
    <property type="entry name" value="Peripla_BP_6"/>
    <property type="match status" value="1"/>
</dbReference>
<evidence type="ECO:0000256" key="5">
    <source>
        <dbReference type="SAM" id="SignalP"/>
    </source>
</evidence>
<protein>
    <submittedName>
        <fullName evidence="7">ABC-type branched-subunit amino acid transport system substrate-binding protein</fullName>
    </submittedName>
</protein>
<dbReference type="Proteomes" id="UP000545493">
    <property type="component" value="Unassembled WGS sequence"/>
</dbReference>
<sequence>MRTNRRQRHGVLAVLATTALLVAACGGAGDEGGSQGGQAGQPGNTAGFDGTTIKLGVLSPLSGPTAVIGQPLTNGNKVWFDHINSQGGIAGKYKVELVQEDTQYKPDITVQRYNKIKNDVVAFTQVLGTAPTLAVKPLLESDKMIAAPASLDAFWVREPNLLPVGAPYQIQAINAMDHYLSEGGGSTDSKICTMVQDDVYGEAGQQGIDFAAKEQGFTVANTQKFKVNTENYAGQIGALAGAGCEMVFLTATPSDAGKIWGTAAQAKFMPQWYAQSPSWVGALAKSAVAPYMKQYVKIVAEGTEWGDESVPGMKDMIDRVKQYAPQQEPDYYFAFGYNQGRAMTALLEKAVERGDLSREGLLAASEELGVVSFDGLTDDYTYGPADKRNPPRSSTVFTVAPDKPFGLVVSKYNFTSDAAKKFEFTKADG</sequence>
<dbReference type="GO" id="GO:0006865">
    <property type="term" value="P:amino acid transport"/>
    <property type="evidence" value="ECO:0007669"/>
    <property type="project" value="UniProtKB-KW"/>
</dbReference>
<reference evidence="7 8" key="1">
    <citation type="submission" date="2020-03" db="EMBL/GenBank/DDBJ databases">
        <title>Sequencing the genomes of 1000 actinobacteria strains.</title>
        <authorList>
            <person name="Klenk H.-P."/>
        </authorList>
    </citation>
    <scope>NUCLEOTIDE SEQUENCE [LARGE SCALE GENOMIC DNA]</scope>
    <source>
        <strain evidence="7 8">DSM 45685</strain>
    </source>
</reference>
<comment type="caution">
    <text evidence="7">The sequence shown here is derived from an EMBL/GenBank/DDBJ whole genome shotgun (WGS) entry which is preliminary data.</text>
</comment>
<dbReference type="RefSeq" id="WP_167177654.1">
    <property type="nucleotide sequence ID" value="NZ_JAAOYM010000003.1"/>
</dbReference>
<keyword evidence="8" id="KW-1185">Reference proteome</keyword>
<dbReference type="CDD" id="cd06343">
    <property type="entry name" value="PBP1_ABC_ligand_binding-like"/>
    <property type="match status" value="1"/>
</dbReference>
<evidence type="ECO:0000256" key="3">
    <source>
        <dbReference type="ARBA" id="ARBA00022729"/>
    </source>
</evidence>
<dbReference type="InterPro" id="IPR028081">
    <property type="entry name" value="Leu-bd"/>
</dbReference>
<evidence type="ECO:0000256" key="2">
    <source>
        <dbReference type="ARBA" id="ARBA00022448"/>
    </source>
</evidence>
<dbReference type="SUPFAM" id="SSF53822">
    <property type="entry name" value="Periplasmic binding protein-like I"/>
    <property type="match status" value="1"/>
</dbReference>
<dbReference type="PROSITE" id="PS51257">
    <property type="entry name" value="PROKAR_LIPOPROTEIN"/>
    <property type="match status" value="1"/>
</dbReference>
<dbReference type="PANTHER" id="PTHR47235:SF1">
    <property type="entry name" value="BLR6548 PROTEIN"/>
    <property type="match status" value="1"/>
</dbReference>
<dbReference type="AlphaFoldDB" id="A0A7X5ZTG8"/>
<dbReference type="Gene3D" id="3.40.50.2300">
    <property type="match status" value="2"/>
</dbReference>
<comment type="similarity">
    <text evidence="1">Belongs to the leucine-binding protein family.</text>
</comment>
<dbReference type="InterPro" id="IPR000709">
    <property type="entry name" value="Leu_Ile_Val-bd"/>
</dbReference>
<evidence type="ECO:0000256" key="1">
    <source>
        <dbReference type="ARBA" id="ARBA00010062"/>
    </source>
</evidence>
<feature type="signal peptide" evidence="5">
    <location>
        <begin position="1"/>
        <end position="28"/>
    </location>
</feature>
<evidence type="ECO:0000313" key="7">
    <source>
        <dbReference type="EMBL" id="NIJ15024.1"/>
    </source>
</evidence>
<evidence type="ECO:0000313" key="8">
    <source>
        <dbReference type="Proteomes" id="UP000545493"/>
    </source>
</evidence>
<organism evidence="7 8">
    <name type="scientific">Saccharomonospora amisosensis</name>
    <dbReference type="NCBI Taxonomy" id="1128677"/>
    <lineage>
        <taxon>Bacteria</taxon>
        <taxon>Bacillati</taxon>
        <taxon>Actinomycetota</taxon>
        <taxon>Actinomycetes</taxon>
        <taxon>Pseudonocardiales</taxon>
        <taxon>Pseudonocardiaceae</taxon>
        <taxon>Saccharomonospora</taxon>
    </lineage>
</organism>
<name>A0A7X5ZTG8_9PSEU</name>
<dbReference type="PRINTS" id="PR00337">
    <property type="entry name" value="LEUILEVALBP"/>
</dbReference>
<keyword evidence="4" id="KW-0029">Amino-acid transport</keyword>
<keyword evidence="3 5" id="KW-0732">Signal</keyword>
<dbReference type="EMBL" id="JAAOYM010000003">
    <property type="protein sequence ID" value="NIJ15024.1"/>
    <property type="molecule type" value="Genomic_DNA"/>
</dbReference>
<feature type="domain" description="Leucine-binding protein" evidence="6">
    <location>
        <begin position="52"/>
        <end position="399"/>
    </location>
</feature>
<evidence type="ECO:0000259" key="6">
    <source>
        <dbReference type="Pfam" id="PF13458"/>
    </source>
</evidence>
<dbReference type="PANTHER" id="PTHR47235">
    <property type="entry name" value="BLR6548 PROTEIN"/>
    <property type="match status" value="1"/>
</dbReference>
<dbReference type="InterPro" id="IPR028082">
    <property type="entry name" value="Peripla_BP_I"/>
</dbReference>
<feature type="chain" id="PRO_5038970248" evidence="5">
    <location>
        <begin position="29"/>
        <end position="429"/>
    </location>
</feature>